<feature type="compositionally biased region" description="Gly residues" evidence="1">
    <location>
        <begin position="70"/>
        <end position="79"/>
    </location>
</feature>
<sequence>MTPFPAPPVLLGGASQYCLRVRQLHGSASRRIRLSFAVLSRVSGRDVRLASAVPGFRSPAGAAGAAGAAGVMGSGRAGG</sequence>
<dbReference type="EMBL" id="BMMP01000008">
    <property type="protein sequence ID" value="GGO49622.1"/>
    <property type="molecule type" value="Genomic_DNA"/>
</dbReference>
<feature type="region of interest" description="Disordered" evidence="1">
    <location>
        <begin position="57"/>
        <end position="79"/>
    </location>
</feature>
<evidence type="ECO:0000256" key="1">
    <source>
        <dbReference type="SAM" id="MobiDB-lite"/>
    </source>
</evidence>
<organism evidence="2 3">
    <name type="scientific">Streptomyces daqingensis</name>
    <dbReference type="NCBI Taxonomy" id="1472640"/>
    <lineage>
        <taxon>Bacteria</taxon>
        <taxon>Bacillati</taxon>
        <taxon>Actinomycetota</taxon>
        <taxon>Actinomycetes</taxon>
        <taxon>Kitasatosporales</taxon>
        <taxon>Streptomycetaceae</taxon>
        <taxon>Streptomyces</taxon>
    </lineage>
</organism>
<protein>
    <submittedName>
        <fullName evidence="2">Uncharacterized protein</fullName>
    </submittedName>
</protein>
<gene>
    <name evidence="2" type="ORF">GCM10012287_27390</name>
</gene>
<evidence type="ECO:0000313" key="2">
    <source>
        <dbReference type="EMBL" id="GGO49622.1"/>
    </source>
</evidence>
<evidence type="ECO:0000313" key="3">
    <source>
        <dbReference type="Proteomes" id="UP000631535"/>
    </source>
</evidence>
<proteinExistence type="predicted"/>
<feature type="compositionally biased region" description="Low complexity" evidence="1">
    <location>
        <begin position="60"/>
        <end position="69"/>
    </location>
</feature>
<dbReference type="Proteomes" id="UP000631535">
    <property type="component" value="Unassembled WGS sequence"/>
</dbReference>
<name>A0ABQ2MD80_9ACTN</name>
<accession>A0ABQ2MD80</accession>
<keyword evidence="3" id="KW-1185">Reference proteome</keyword>
<reference evidence="3" key="1">
    <citation type="journal article" date="2019" name="Int. J. Syst. Evol. Microbiol.">
        <title>The Global Catalogue of Microorganisms (GCM) 10K type strain sequencing project: providing services to taxonomists for standard genome sequencing and annotation.</title>
        <authorList>
            <consortium name="The Broad Institute Genomics Platform"/>
            <consortium name="The Broad Institute Genome Sequencing Center for Infectious Disease"/>
            <person name="Wu L."/>
            <person name="Ma J."/>
        </authorList>
    </citation>
    <scope>NUCLEOTIDE SEQUENCE [LARGE SCALE GENOMIC DNA]</scope>
    <source>
        <strain evidence="3">CGMCC 4.7178</strain>
    </source>
</reference>
<comment type="caution">
    <text evidence="2">The sequence shown here is derived from an EMBL/GenBank/DDBJ whole genome shotgun (WGS) entry which is preliminary data.</text>
</comment>